<dbReference type="PANTHER" id="PTHR42783">
    <property type="entry name" value="GLUTAMATE SYNTHASE [NADPH] SMALL CHAIN"/>
    <property type="match status" value="1"/>
</dbReference>
<dbReference type="Gene3D" id="1.10.1060.10">
    <property type="entry name" value="Alpha-helical ferredoxin"/>
    <property type="match status" value="1"/>
</dbReference>
<dbReference type="SUPFAM" id="SSF46548">
    <property type="entry name" value="alpha-helical ferredoxin"/>
    <property type="match status" value="1"/>
</dbReference>
<dbReference type="InterPro" id="IPR028261">
    <property type="entry name" value="DPD_II"/>
</dbReference>
<dbReference type="Pfam" id="PF07992">
    <property type="entry name" value="Pyr_redox_2"/>
    <property type="match status" value="1"/>
</dbReference>
<feature type="domain" description="FAD/NAD(P)-binding" evidence="1">
    <location>
        <begin position="121"/>
        <end position="423"/>
    </location>
</feature>
<protein>
    <recommendedName>
        <fullName evidence="4">Dihydropyrimidine dehydrogenase</fullName>
    </recommendedName>
</protein>
<dbReference type="AlphaFoldDB" id="A0A484HFF5"/>
<accession>A0A484HFF5</accession>
<organism evidence="3">
    <name type="scientific">uncultured Desulfobacteraceae bacterium</name>
    <dbReference type="NCBI Taxonomy" id="218296"/>
    <lineage>
        <taxon>Bacteria</taxon>
        <taxon>Pseudomonadati</taxon>
        <taxon>Thermodesulfobacteriota</taxon>
        <taxon>Desulfobacteria</taxon>
        <taxon>Desulfobacterales</taxon>
        <taxon>Desulfobacteraceae</taxon>
        <taxon>environmental samples</taxon>
    </lineage>
</organism>
<dbReference type="EMBL" id="CAACVI010000014">
    <property type="protein sequence ID" value="VEN73999.1"/>
    <property type="molecule type" value="Genomic_DNA"/>
</dbReference>
<dbReference type="PANTHER" id="PTHR42783:SF3">
    <property type="entry name" value="GLUTAMATE SYNTHASE [NADPH] SMALL CHAIN-RELATED"/>
    <property type="match status" value="1"/>
</dbReference>
<dbReference type="GO" id="GO:0016491">
    <property type="term" value="F:oxidoreductase activity"/>
    <property type="evidence" value="ECO:0007669"/>
    <property type="project" value="InterPro"/>
</dbReference>
<dbReference type="PRINTS" id="PR00368">
    <property type="entry name" value="FADPNR"/>
</dbReference>
<proteinExistence type="predicted"/>
<dbReference type="SUPFAM" id="SSF51971">
    <property type="entry name" value="Nucleotide-binding domain"/>
    <property type="match status" value="1"/>
</dbReference>
<evidence type="ECO:0000259" key="1">
    <source>
        <dbReference type="Pfam" id="PF07992"/>
    </source>
</evidence>
<feature type="domain" description="Dihydroprymidine dehydrogenase" evidence="2">
    <location>
        <begin position="5"/>
        <end position="104"/>
    </location>
</feature>
<dbReference type="InterPro" id="IPR036188">
    <property type="entry name" value="FAD/NAD-bd_sf"/>
</dbReference>
<dbReference type="InterPro" id="IPR023753">
    <property type="entry name" value="FAD/NAD-binding_dom"/>
</dbReference>
<dbReference type="InterPro" id="IPR009051">
    <property type="entry name" value="Helical_ferredxn"/>
</dbReference>
<dbReference type="Gene3D" id="3.50.50.60">
    <property type="entry name" value="FAD/NAD(P)-binding domain"/>
    <property type="match status" value="3"/>
</dbReference>
<dbReference type="Pfam" id="PF14691">
    <property type="entry name" value="Fer4_20"/>
    <property type="match status" value="1"/>
</dbReference>
<evidence type="ECO:0000259" key="2">
    <source>
        <dbReference type="Pfam" id="PF14691"/>
    </source>
</evidence>
<name>A0A484HFF5_9BACT</name>
<gene>
    <name evidence="3" type="ORF">EPICR_210006</name>
</gene>
<reference evidence="3" key="1">
    <citation type="submission" date="2019-01" db="EMBL/GenBank/DDBJ databases">
        <authorList>
            <consortium name="Genoscope - CEA"/>
            <person name="William W."/>
        </authorList>
    </citation>
    <scope>NUCLEOTIDE SEQUENCE</scope>
    <source>
        <strain evidence="3">CR-1</strain>
    </source>
</reference>
<dbReference type="GO" id="GO:0051536">
    <property type="term" value="F:iron-sulfur cluster binding"/>
    <property type="evidence" value="ECO:0007669"/>
    <property type="project" value="InterPro"/>
</dbReference>
<sequence>MSLKKFSFRQAVFEANRCLLCHDAPCSRGCPAGTDPGTFIRKLRFKNVTGAARTIKANNILGWACGALCPAARLCEKECAASGIGEPIAIAGIQRAVMEHAWAMGFNPLGTPPEKKGPAAAVLGAGPAGLACAAELARSGFPVSIFESRPEPGGAMRHAIPARRLDPALLEREIDDIRFLGADFQCGTPVEGDGAVEKLFGSGFQAVFMSPGLWEAQTLAPGMGKTPGLFSSIRFLEGLRENADPNPGQAGWEIAGKTVAVIGGGSAAMDCAVSAAQAGARDVFVIYRRSWLQMPAEAREKKEALDAGVHFLFFSRPEKYISPNGAVAGLELIRTEPEDRTDASGRRAVRDVKDSRWSLAADIVIEALGNRPGEGVKRLHPDIRMDGGLIQTDARRRTSAPGVFAGGDAASGPGLVALAVRDGKIAANAMKAYLAAS</sequence>
<evidence type="ECO:0008006" key="4">
    <source>
        <dbReference type="Google" id="ProtNLM"/>
    </source>
</evidence>
<dbReference type="PRINTS" id="PR00469">
    <property type="entry name" value="PNDRDTASEII"/>
</dbReference>
<evidence type="ECO:0000313" key="3">
    <source>
        <dbReference type="EMBL" id="VEN73999.1"/>
    </source>
</evidence>